<dbReference type="Proteomes" id="UP000250079">
    <property type="component" value="Chromosome"/>
</dbReference>
<feature type="transmembrane region" description="Helical" evidence="1">
    <location>
        <begin position="275"/>
        <end position="293"/>
    </location>
</feature>
<dbReference type="OrthoDB" id="6235706at2"/>
<keyword evidence="1" id="KW-0812">Transmembrane</keyword>
<proteinExistence type="predicted"/>
<gene>
    <name evidence="3" type="ORF">IMCC3135_08270</name>
</gene>
<feature type="transmembrane region" description="Helical" evidence="1">
    <location>
        <begin position="37"/>
        <end position="57"/>
    </location>
</feature>
<dbReference type="InterPro" id="IPR037185">
    <property type="entry name" value="EmrE-like"/>
</dbReference>
<keyword evidence="1" id="KW-1133">Transmembrane helix</keyword>
<feature type="transmembrane region" description="Helical" evidence="1">
    <location>
        <begin position="219"/>
        <end position="241"/>
    </location>
</feature>
<feature type="domain" description="EamA" evidence="2">
    <location>
        <begin position="154"/>
        <end position="292"/>
    </location>
</feature>
<dbReference type="PANTHER" id="PTHR22911:SF137">
    <property type="entry name" value="SOLUTE CARRIER FAMILY 35 MEMBER G2-RELATED"/>
    <property type="match status" value="1"/>
</dbReference>
<dbReference type="SUPFAM" id="SSF103481">
    <property type="entry name" value="Multidrug resistance efflux transporter EmrE"/>
    <property type="match status" value="2"/>
</dbReference>
<feature type="transmembrane region" description="Helical" evidence="1">
    <location>
        <begin position="189"/>
        <end position="207"/>
    </location>
</feature>
<accession>A0A2Z2NVR7</accession>
<evidence type="ECO:0000313" key="3">
    <source>
        <dbReference type="EMBL" id="ASJ71757.1"/>
    </source>
</evidence>
<dbReference type="InterPro" id="IPR000620">
    <property type="entry name" value="EamA_dom"/>
</dbReference>
<keyword evidence="1" id="KW-0472">Membrane</keyword>
<sequence length="295" mass="30793">MAEIAALGAALCWAMGGVFAASAARQMGGIAFTRIRMLMVFGLLLCVVLVTGSTAVAANDLPLLMLSGFFGVFIGDTALFVTMSRLGPRRTGILFATNAPMTVGLSWLIFDEQLHAVALIGCGLVAIGVFIAIVYGKRANQIHIWEEVQGHLLTGIGIGLLAALCQSIGSLMVAPALSHGADPLSVATIRIGAALIALYAARGLFPAQTKSKQTLNKNLIGRMFMSGFLGMALGMTLLLYAFSQGSIGLSAALSSTTPVMLVPIIWLVSRERPAFGAWIGAAFAVAGSILIVMHR</sequence>
<evidence type="ECO:0000313" key="4">
    <source>
        <dbReference type="Proteomes" id="UP000250079"/>
    </source>
</evidence>
<feature type="transmembrane region" description="Helical" evidence="1">
    <location>
        <begin position="116"/>
        <end position="135"/>
    </location>
</feature>
<dbReference type="GO" id="GO:0016020">
    <property type="term" value="C:membrane"/>
    <property type="evidence" value="ECO:0007669"/>
    <property type="project" value="InterPro"/>
</dbReference>
<evidence type="ECO:0000256" key="1">
    <source>
        <dbReference type="SAM" id="Phobius"/>
    </source>
</evidence>
<feature type="transmembrane region" description="Helical" evidence="1">
    <location>
        <begin position="156"/>
        <end position="177"/>
    </location>
</feature>
<reference evidence="3 4" key="1">
    <citation type="submission" date="2016-12" db="EMBL/GenBank/DDBJ databases">
        <authorList>
            <person name="Song W.-J."/>
            <person name="Kurnit D.M."/>
        </authorList>
    </citation>
    <scope>NUCLEOTIDE SEQUENCE [LARGE SCALE GENOMIC DNA]</scope>
    <source>
        <strain evidence="3 4">IMCC3135</strain>
    </source>
</reference>
<dbReference type="EMBL" id="CP018632">
    <property type="protein sequence ID" value="ASJ71757.1"/>
    <property type="molecule type" value="Genomic_DNA"/>
</dbReference>
<dbReference type="RefSeq" id="WP_088917149.1">
    <property type="nucleotide sequence ID" value="NZ_CP018632.1"/>
</dbReference>
<protein>
    <recommendedName>
        <fullName evidence="2">EamA domain-containing protein</fullName>
    </recommendedName>
</protein>
<name>A0A2Z2NVR7_9GAMM</name>
<dbReference type="AlphaFoldDB" id="A0A2Z2NVR7"/>
<feature type="transmembrane region" description="Helical" evidence="1">
    <location>
        <begin position="93"/>
        <end position="110"/>
    </location>
</feature>
<dbReference type="PANTHER" id="PTHR22911">
    <property type="entry name" value="ACYL-MALONYL CONDENSING ENZYME-RELATED"/>
    <property type="match status" value="1"/>
</dbReference>
<feature type="domain" description="EamA" evidence="2">
    <location>
        <begin position="2"/>
        <end position="132"/>
    </location>
</feature>
<feature type="transmembrane region" description="Helical" evidence="1">
    <location>
        <begin position="6"/>
        <end position="25"/>
    </location>
</feature>
<feature type="transmembrane region" description="Helical" evidence="1">
    <location>
        <begin position="247"/>
        <end position="268"/>
    </location>
</feature>
<dbReference type="KEGG" id="gai:IMCC3135_08270"/>
<evidence type="ECO:0000259" key="2">
    <source>
        <dbReference type="Pfam" id="PF00892"/>
    </source>
</evidence>
<dbReference type="Pfam" id="PF00892">
    <property type="entry name" value="EamA"/>
    <property type="match status" value="2"/>
</dbReference>
<organism evidence="3 4">
    <name type="scientific">Granulosicoccus antarcticus IMCC3135</name>
    <dbReference type="NCBI Taxonomy" id="1192854"/>
    <lineage>
        <taxon>Bacteria</taxon>
        <taxon>Pseudomonadati</taxon>
        <taxon>Pseudomonadota</taxon>
        <taxon>Gammaproteobacteria</taxon>
        <taxon>Chromatiales</taxon>
        <taxon>Granulosicoccaceae</taxon>
        <taxon>Granulosicoccus</taxon>
    </lineage>
</organism>
<keyword evidence="4" id="KW-1185">Reference proteome</keyword>
<feature type="transmembrane region" description="Helical" evidence="1">
    <location>
        <begin position="63"/>
        <end position="81"/>
    </location>
</feature>